<proteinExistence type="inferred from homology"/>
<keyword evidence="3" id="KW-1003">Cell membrane</keyword>
<dbReference type="InterPro" id="IPR032808">
    <property type="entry name" value="DoxX"/>
</dbReference>
<evidence type="ECO:0000256" key="4">
    <source>
        <dbReference type="ARBA" id="ARBA00022692"/>
    </source>
</evidence>
<comment type="subcellular location">
    <subcellularLocation>
        <location evidence="1">Cell membrane</location>
        <topology evidence="1">Multi-pass membrane protein</topology>
    </subcellularLocation>
</comment>
<gene>
    <name evidence="8" type="ORF">C8E83_2036</name>
</gene>
<keyword evidence="5 7" id="KW-1133">Transmembrane helix</keyword>
<dbReference type="InterPro" id="IPR051907">
    <property type="entry name" value="DoxX-like_oxidoreductase"/>
</dbReference>
<keyword evidence="9" id="KW-1185">Reference proteome</keyword>
<dbReference type="EMBL" id="RBKS01000001">
    <property type="protein sequence ID" value="RKR74902.1"/>
    <property type="molecule type" value="Genomic_DNA"/>
</dbReference>
<name>A0A495IFV8_9MICO</name>
<dbReference type="PANTHER" id="PTHR33452">
    <property type="entry name" value="OXIDOREDUCTASE CATD-RELATED"/>
    <property type="match status" value="1"/>
</dbReference>
<dbReference type="AlphaFoldDB" id="A0A495IFV8"/>
<dbReference type="OrthoDB" id="1122432at2"/>
<organism evidence="8 9">
    <name type="scientific">Frondihabitans australicus</name>
    <dbReference type="NCBI Taxonomy" id="386892"/>
    <lineage>
        <taxon>Bacteria</taxon>
        <taxon>Bacillati</taxon>
        <taxon>Actinomycetota</taxon>
        <taxon>Actinomycetes</taxon>
        <taxon>Micrococcales</taxon>
        <taxon>Microbacteriaceae</taxon>
        <taxon>Frondihabitans</taxon>
    </lineage>
</organism>
<evidence type="ECO:0000256" key="5">
    <source>
        <dbReference type="ARBA" id="ARBA00022989"/>
    </source>
</evidence>
<dbReference type="PANTHER" id="PTHR33452:SF1">
    <property type="entry name" value="INNER MEMBRANE PROTEIN YPHA-RELATED"/>
    <property type="match status" value="1"/>
</dbReference>
<reference evidence="8 9" key="1">
    <citation type="submission" date="2018-10" db="EMBL/GenBank/DDBJ databases">
        <title>Sequencing the genomes of 1000 actinobacteria strains.</title>
        <authorList>
            <person name="Klenk H.-P."/>
        </authorList>
    </citation>
    <scope>NUCLEOTIDE SEQUENCE [LARGE SCALE GENOMIC DNA]</scope>
    <source>
        <strain evidence="8 9">DSM 17894</strain>
    </source>
</reference>
<feature type="transmembrane region" description="Helical" evidence="7">
    <location>
        <begin position="104"/>
        <end position="125"/>
    </location>
</feature>
<evidence type="ECO:0000256" key="3">
    <source>
        <dbReference type="ARBA" id="ARBA00022475"/>
    </source>
</evidence>
<evidence type="ECO:0000313" key="9">
    <source>
        <dbReference type="Proteomes" id="UP000280008"/>
    </source>
</evidence>
<keyword evidence="6 7" id="KW-0472">Membrane</keyword>
<feature type="transmembrane region" description="Helical" evidence="7">
    <location>
        <begin position="38"/>
        <end position="66"/>
    </location>
</feature>
<feature type="transmembrane region" description="Helical" evidence="7">
    <location>
        <begin position="73"/>
        <end position="92"/>
    </location>
</feature>
<evidence type="ECO:0000256" key="2">
    <source>
        <dbReference type="ARBA" id="ARBA00006679"/>
    </source>
</evidence>
<dbReference type="Proteomes" id="UP000280008">
    <property type="component" value="Unassembled WGS sequence"/>
</dbReference>
<comment type="similarity">
    <text evidence="2">Belongs to the DoxX family.</text>
</comment>
<sequence length="138" mass="13630">MKSTSISLGLVALRIGLGVIFAVHGAQKLADIAGTQSFFASIGLPLATLLGPAIGVLELVGGIAVVAGLATRVFAGLLGCTAVVAIITTHAANGFTVDAGGYEYVLVLALACAGLALTGPGSLALDHAVARRVRHDAA</sequence>
<protein>
    <submittedName>
        <fullName evidence="8">Putative oxidoreductase</fullName>
    </submittedName>
</protein>
<keyword evidence="4 7" id="KW-0812">Transmembrane</keyword>
<evidence type="ECO:0000256" key="6">
    <source>
        <dbReference type="ARBA" id="ARBA00023136"/>
    </source>
</evidence>
<comment type="caution">
    <text evidence="8">The sequence shown here is derived from an EMBL/GenBank/DDBJ whole genome shotgun (WGS) entry which is preliminary data.</text>
</comment>
<dbReference type="Pfam" id="PF07681">
    <property type="entry name" value="DoxX"/>
    <property type="match status" value="1"/>
</dbReference>
<accession>A0A495IFV8</accession>
<dbReference type="GO" id="GO:0005886">
    <property type="term" value="C:plasma membrane"/>
    <property type="evidence" value="ECO:0007669"/>
    <property type="project" value="UniProtKB-SubCell"/>
</dbReference>
<evidence type="ECO:0000256" key="1">
    <source>
        <dbReference type="ARBA" id="ARBA00004651"/>
    </source>
</evidence>
<evidence type="ECO:0000256" key="7">
    <source>
        <dbReference type="SAM" id="Phobius"/>
    </source>
</evidence>
<dbReference type="RefSeq" id="WP_121369760.1">
    <property type="nucleotide sequence ID" value="NZ_RBKS01000001.1"/>
</dbReference>
<evidence type="ECO:0000313" key="8">
    <source>
        <dbReference type="EMBL" id="RKR74902.1"/>
    </source>
</evidence>